<dbReference type="Pfam" id="PF06304">
    <property type="entry name" value="DUF1048"/>
    <property type="match status" value="1"/>
</dbReference>
<keyword evidence="1" id="KW-0238">DNA-binding</keyword>
<protein>
    <submittedName>
        <fullName evidence="1">DNA-binding ferritin-like protein (Dps family)</fullName>
    </submittedName>
</protein>
<name>A0A419V789_9BACL</name>
<comment type="caution">
    <text evidence="1">The sequence shown here is derived from an EMBL/GenBank/DDBJ whole genome shotgun (WGS) entry which is preliminary data.</text>
</comment>
<dbReference type="EMBL" id="RAPK01000006">
    <property type="protein sequence ID" value="RKD75954.1"/>
    <property type="molecule type" value="Genomic_DNA"/>
</dbReference>
<dbReference type="InterPro" id="IPR008316">
    <property type="entry name" value="UCP029876"/>
</dbReference>
<dbReference type="RefSeq" id="WP_120191377.1">
    <property type="nucleotide sequence ID" value="NZ_RAPK01000006.1"/>
</dbReference>
<dbReference type="OrthoDB" id="2087617at2"/>
<sequence length="108" mass="12648">MLVQTFKKMRQDKRDYRAYQKRVNELPEDYRSAMKAVEKYMWHYAKGAGMFVILKNILEMFENSADDGLSVNEVVGNDIAGFADAILAEYPEETWMNKSRNELRNSVK</sequence>
<keyword evidence="2" id="KW-1185">Reference proteome</keyword>
<dbReference type="GO" id="GO:0003677">
    <property type="term" value="F:DNA binding"/>
    <property type="evidence" value="ECO:0007669"/>
    <property type="project" value="UniProtKB-KW"/>
</dbReference>
<reference evidence="1 2" key="1">
    <citation type="submission" date="2018-09" db="EMBL/GenBank/DDBJ databases">
        <title>Genomic Encyclopedia of Archaeal and Bacterial Type Strains, Phase II (KMG-II): from individual species to whole genera.</title>
        <authorList>
            <person name="Goeker M."/>
        </authorList>
    </citation>
    <scope>NUCLEOTIDE SEQUENCE [LARGE SCALE GENOMIC DNA]</scope>
    <source>
        <strain evidence="1 2">DSM 17008</strain>
    </source>
</reference>
<accession>A0A419V789</accession>
<dbReference type="SUPFAM" id="SSF158560">
    <property type="entry name" value="BH3980-like"/>
    <property type="match status" value="1"/>
</dbReference>
<proteinExistence type="predicted"/>
<evidence type="ECO:0000313" key="2">
    <source>
        <dbReference type="Proteomes" id="UP000285120"/>
    </source>
</evidence>
<evidence type="ECO:0000313" key="1">
    <source>
        <dbReference type="EMBL" id="RKD75954.1"/>
    </source>
</evidence>
<dbReference type="Proteomes" id="UP000285120">
    <property type="component" value="Unassembled WGS sequence"/>
</dbReference>
<dbReference type="AlphaFoldDB" id="A0A419V789"/>
<dbReference type="Gene3D" id="1.10.1900.10">
    <property type="entry name" value="c-terminal domain of poly(a) binding protein"/>
    <property type="match status" value="1"/>
</dbReference>
<gene>
    <name evidence="1" type="ORF">ATL39_0164</name>
</gene>
<organism evidence="1 2">
    <name type="scientific">Sinobaca qinghaiensis</name>
    <dbReference type="NCBI Taxonomy" id="342944"/>
    <lineage>
        <taxon>Bacteria</taxon>
        <taxon>Bacillati</taxon>
        <taxon>Bacillota</taxon>
        <taxon>Bacilli</taxon>
        <taxon>Bacillales</taxon>
        <taxon>Sporolactobacillaceae</taxon>
        <taxon>Sinobaca</taxon>
    </lineage>
</organism>